<dbReference type="PANTHER" id="PTHR43649">
    <property type="entry name" value="ARABINOSE-BINDING PROTEIN-RELATED"/>
    <property type="match status" value="1"/>
</dbReference>
<reference evidence="7" key="1">
    <citation type="submission" date="2016-10" db="EMBL/GenBank/DDBJ databases">
        <authorList>
            <person name="Varghese N."/>
            <person name="Submissions S."/>
        </authorList>
    </citation>
    <scope>NUCLEOTIDE SEQUENCE [LARGE SCALE GENOMIC DNA]</scope>
    <source>
        <strain evidence="7">CGMCC 1.6763</strain>
    </source>
</reference>
<dbReference type="Gene3D" id="3.40.190.10">
    <property type="entry name" value="Periplasmic binding protein-like II"/>
    <property type="match status" value="2"/>
</dbReference>
<evidence type="ECO:0000256" key="2">
    <source>
        <dbReference type="ARBA" id="ARBA00008520"/>
    </source>
</evidence>
<dbReference type="EMBL" id="FNZF01000001">
    <property type="protein sequence ID" value="SEI62469.1"/>
    <property type="molecule type" value="Genomic_DNA"/>
</dbReference>
<dbReference type="PROSITE" id="PS51257">
    <property type="entry name" value="PROKAR_LIPOPROTEIN"/>
    <property type="match status" value="1"/>
</dbReference>
<dbReference type="InterPro" id="IPR006059">
    <property type="entry name" value="SBP"/>
</dbReference>
<evidence type="ECO:0000313" key="6">
    <source>
        <dbReference type="EMBL" id="SEI62469.1"/>
    </source>
</evidence>
<dbReference type="AlphaFoldDB" id="A0A1H6S3J5"/>
<keyword evidence="3" id="KW-0813">Transport</keyword>
<dbReference type="STRING" id="426757.SAMN04488127_0006"/>
<keyword evidence="7" id="KW-1185">Reference proteome</keyword>
<feature type="signal peptide" evidence="5">
    <location>
        <begin position="1"/>
        <end position="21"/>
    </location>
</feature>
<dbReference type="Pfam" id="PF13416">
    <property type="entry name" value="SBP_bac_8"/>
    <property type="match status" value="1"/>
</dbReference>
<comment type="subcellular location">
    <subcellularLocation>
        <location evidence="1">Cell envelope</location>
    </subcellularLocation>
</comment>
<keyword evidence="6" id="KW-0762">Sugar transport</keyword>
<dbReference type="InterPro" id="IPR050490">
    <property type="entry name" value="Bact_solute-bd_prot1"/>
</dbReference>
<feature type="chain" id="PRO_5038664209" evidence="5">
    <location>
        <begin position="22"/>
        <end position="437"/>
    </location>
</feature>
<evidence type="ECO:0000256" key="1">
    <source>
        <dbReference type="ARBA" id="ARBA00004196"/>
    </source>
</evidence>
<evidence type="ECO:0000313" key="7">
    <source>
        <dbReference type="Proteomes" id="UP000199200"/>
    </source>
</evidence>
<dbReference type="PANTHER" id="PTHR43649:SF31">
    <property type="entry name" value="SN-GLYCEROL-3-PHOSPHATE-BINDING PERIPLASMIC PROTEIN UGPB"/>
    <property type="match status" value="1"/>
</dbReference>
<dbReference type="RefSeq" id="WP_092048531.1">
    <property type="nucleotide sequence ID" value="NZ_FNZF01000001.1"/>
</dbReference>
<dbReference type="Proteomes" id="UP000199200">
    <property type="component" value="Unassembled WGS sequence"/>
</dbReference>
<gene>
    <name evidence="6" type="ORF">SAMN04488127_0006</name>
</gene>
<name>A0A1H6S3J5_9BACL</name>
<dbReference type="SUPFAM" id="SSF53850">
    <property type="entry name" value="Periplasmic binding protein-like II"/>
    <property type="match status" value="1"/>
</dbReference>
<protein>
    <submittedName>
        <fullName evidence="6">Multiple sugar transport system substrate-binding protein</fullName>
    </submittedName>
</protein>
<dbReference type="OrthoDB" id="9795467at2"/>
<evidence type="ECO:0000256" key="5">
    <source>
        <dbReference type="SAM" id="SignalP"/>
    </source>
</evidence>
<proteinExistence type="inferred from homology"/>
<evidence type="ECO:0000256" key="4">
    <source>
        <dbReference type="ARBA" id="ARBA00022729"/>
    </source>
</evidence>
<dbReference type="CDD" id="cd14748">
    <property type="entry name" value="PBP2_UgpB"/>
    <property type="match status" value="1"/>
</dbReference>
<dbReference type="GO" id="GO:0030313">
    <property type="term" value="C:cell envelope"/>
    <property type="evidence" value="ECO:0007669"/>
    <property type="project" value="UniProtKB-SubCell"/>
</dbReference>
<comment type="similarity">
    <text evidence="2">Belongs to the bacterial solute-binding protein 1 family.</text>
</comment>
<keyword evidence="4 5" id="KW-0732">Signal</keyword>
<organism evidence="6 7">
    <name type="scientific">Bhargavaea ginsengi</name>
    <dbReference type="NCBI Taxonomy" id="426757"/>
    <lineage>
        <taxon>Bacteria</taxon>
        <taxon>Bacillati</taxon>
        <taxon>Bacillota</taxon>
        <taxon>Bacilli</taxon>
        <taxon>Bacillales</taxon>
        <taxon>Caryophanaceae</taxon>
        <taxon>Bhargavaea</taxon>
    </lineage>
</organism>
<accession>A0A1H6S3J5</accession>
<evidence type="ECO:0000256" key="3">
    <source>
        <dbReference type="ARBA" id="ARBA00022448"/>
    </source>
</evidence>
<sequence>MKNRKFTLGAGIFLSASLLLAACGGDASSSDEADAAVKDNSETVEVTFWHAMNGPHQDAITELTDKFNESQDEIVVKEMNQGDYSSLQQSIMAAGVSKDLPTMSQLTPGQVPDLAENNLLQPLDDLIVSDTAFSQEELDEIYEGFLEGVKYDGKMYSMPFSKSTRIMFYNQEILDEYGVDVPASWDEVVELGEKMTEAGDERVAMGLENSFEMEFETMARQNGSAFIDQETLQVDIDSPESVEALQFLVDAVDNGHARTAGEDGYFSGPFSRGESALYIGSSAGVAHVQPSADENGLDWGTAEIPTFNDEKLTLLAGNDLGVYASATEEEKEAAVSFIHFLLQPENTAFWAMETGYVPITRAAQDVPEYQAFLEENPTAEAANKELEYAANSAMFKGHGEYRNAFIETLDDVMINGTDVQEALTGLDQQTESITENN</sequence>